<dbReference type="PANTHER" id="PTHR43213:SF5">
    <property type="entry name" value="BIFUNCTIONAL DTTP_UTP PYROPHOSPHATASE_METHYLTRANSFERASE PROTEIN-RELATED"/>
    <property type="match status" value="1"/>
</dbReference>
<dbReference type="GO" id="GO:0036218">
    <property type="term" value="F:dTTP diphosphatase activity"/>
    <property type="evidence" value="ECO:0007669"/>
    <property type="project" value="RHEA"/>
</dbReference>
<comment type="function">
    <text evidence="4">Nucleoside triphosphate pyrophosphatase that hydrolyzes dTTP and UTP. May have a dual role in cell division arrest and in preventing the incorporation of modified nucleotides into cellular nucleic acids.</text>
</comment>
<feature type="site" description="Important for substrate specificity" evidence="4">
    <location>
        <position position="73"/>
    </location>
</feature>
<accession>A0A0R2UEF3</accession>
<evidence type="ECO:0000256" key="2">
    <source>
        <dbReference type="ARBA" id="ARBA00022801"/>
    </source>
</evidence>
<name>A0A0R2UEF3_9GAMM</name>
<dbReference type="PANTHER" id="PTHR43213">
    <property type="entry name" value="BIFUNCTIONAL DTTP/UTP PYROPHOSPHATASE/METHYLTRANSFERASE PROTEIN-RELATED"/>
    <property type="match status" value="1"/>
</dbReference>
<comment type="catalytic activity">
    <reaction evidence="4">
        <text>UTP + H2O = UMP + diphosphate + H(+)</text>
        <dbReference type="Rhea" id="RHEA:29395"/>
        <dbReference type="ChEBI" id="CHEBI:15377"/>
        <dbReference type="ChEBI" id="CHEBI:15378"/>
        <dbReference type="ChEBI" id="CHEBI:33019"/>
        <dbReference type="ChEBI" id="CHEBI:46398"/>
        <dbReference type="ChEBI" id="CHEBI:57865"/>
        <dbReference type="EC" id="3.6.1.9"/>
    </reaction>
</comment>
<comment type="subcellular location">
    <subcellularLocation>
        <location evidence="4">Cytoplasm</location>
    </subcellularLocation>
</comment>
<protein>
    <recommendedName>
        <fullName evidence="4">dTTP/UTP pyrophosphatase</fullName>
        <shortName evidence="4">dTTPase/UTPase</shortName>
        <ecNumber evidence="4">3.6.1.9</ecNumber>
    </recommendedName>
    <alternativeName>
        <fullName evidence="4">Nucleoside triphosphate pyrophosphatase</fullName>
    </alternativeName>
    <alternativeName>
        <fullName evidence="4">Nucleotide pyrophosphatase</fullName>
        <shortName evidence="4">Nucleotide PPase</shortName>
    </alternativeName>
</protein>
<dbReference type="InterPro" id="IPR029001">
    <property type="entry name" value="ITPase-like_fam"/>
</dbReference>
<dbReference type="NCBIfam" id="TIGR00172">
    <property type="entry name" value="maf"/>
    <property type="match status" value="1"/>
</dbReference>
<dbReference type="EMBL" id="LICS01000031">
    <property type="protein sequence ID" value="KRO95437.1"/>
    <property type="molecule type" value="Genomic_DNA"/>
</dbReference>
<comment type="caution">
    <text evidence="5">The sequence shown here is derived from an EMBL/GenBank/DDBJ whole genome shotgun (WGS) entry which is preliminary data.</text>
</comment>
<dbReference type="Proteomes" id="UP000051027">
    <property type="component" value="Unassembled WGS sequence"/>
</dbReference>
<dbReference type="GO" id="GO:0005737">
    <property type="term" value="C:cytoplasm"/>
    <property type="evidence" value="ECO:0007669"/>
    <property type="project" value="UniProtKB-SubCell"/>
</dbReference>
<feature type="active site" description="Proton acceptor" evidence="4">
    <location>
        <position position="72"/>
    </location>
</feature>
<comment type="caution">
    <text evidence="4">Lacks conserved residue(s) required for the propagation of feature annotation.</text>
</comment>
<dbReference type="CDD" id="cd00555">
    <property type="entry name" value="Maf"/>
    <property type="match status" value="1"/>
</dbReference>
<dbReference type="AlphaFoldDB" id="A0A0R2UEF3"/>
<dbReference type="GO" id="GO:0036221">
    <property type="term" value="F:UTP diphosphatase activity"/>
    <property type="evidence" value="ECO:0007669"/>
    <property type="project" value="RHEA"/>
</dbReference>
<feature type="site" description="Important for substrate specificity" evidence="4">
    <location>
        <position position="159"/>
    </location>
</feature>
<sequence>MIYLASKSPRRTELLDQIGVQHSVIEISVDETLNPKVTAKENVEALSTKKCQEGITYILSNNMVPFPVLAADTMVVLGEEIFGKPRSGEDAIKMLLKLSGKVHSVISGVTIGIISKDNADFHSITVESQVEFSILSRLACEKYCSTKEPFDKAGAYGIQGHGSVFVKRIEGSYSNIVGLPIHEVTLLFNKLNIPFWLT</sequence>
<dbReference type="SUPFAM" id="SSF52972">
    <property type="entry name" value="ITPase-like"/>
    <property type="match status" value="1"/>
</dbReference>
<evidence type="ECO:0000256" key="3">
    <source>
        <dbReference type="ARBA" id="ARBA00023080"/>
    </source>
</evidence>
<proteinExistence type="inferred from homology"/>
<evidence type="ECO:0000313" key="6">
    <source>
        <dbReference type="Proteomes" id="UP000051027"/>
    </source>
</evidence>
<comment type="catalytic activity">
    <reaction evidence="4">
        <text>dTTP + H2O = dTMP + diphosphate + H(+)</text>
        <dbReference type="Rhea" id="RHEA:28534"/>
        <dbReference type="ChEBI" id="CHEBI:15377"/>
        <dbReference type="ChEBI" id="CHEBI:15378"/>
        <dbReference type="ChEBI" id="CHEBI:33019"/>
        <dbReference type="ChEBI" id="CHEBI:37568"/>
        <dbReference type="ChEBI" id="CHEBI:63528"/>
        <dbReference type="EC" id="3.6.1.9"/>
    </reaction>
</comment>
<keyword evidence="2 4" id="KW-0378">Hydrolase</keyword>
<dbReference type="Gene3D" id="3.90.950.10">
    <property type="match status" value="1"/>
</dbReference>
<feature type="site" description="Important for substrate specificity" evidence="4">
    <location>
        <position position="10"/>
    </location>
</feature>
<dbReference type="GO" id="GO:0009117">
    <property type="term" value="P:nucleotide metabolic process"/>
    <property type="evidence" value="ECO:0007669"/>
    <property type="project" value="UniProtKB-KW"/>
</dbReference>
<dbReference type="STRING" id="1655612.ABS10_01640"/>
<comment type="similarity">
    <text evidence="4">Belongs to the Maf family. YhdE subfamily.</text>
</comment>
<comment type="cofactor">
    <cofactor evidence="1 4">
        <name>a divalent metal cation</name>
        <dbReference type="ChEBI" id="CHEBI:60240"/>
    </cofactor>
</comment>
<dbReference type="InterPro" id="IPR003697">
    <property type="entry name" value="Maf-like"/>
</dbReference>
<dbReference type="PIRSF" id="PIRSF006305">
    <property type="entry name" value="Maf"/>
    <property type="match status" value="1"/>
</dbReference>
<evidence type="ECO:0000256" key="1">
    <source>
        <dbReference type="ARBA" id="ARBA00001968"/>
    </source>
</evidence>
<reference evidence="5 6" key="1">
    <citation type="submission" date="2015-10" db="EMBL/GenBank/DDBJ databases">
        <title>Metagenome-Assembled Genomes uncover a global brackish microbiome.</title>
        <authorList>
            <person name="Hugerth L.W."/>
            <person name="Larsson J."/>
            <person name="Alneberg J."/>
            <person name="Lindh M.V."/>
            <person name="Legrand C."/>
            <person name="Pinhassi J."/>
            <person name="Andersson A.F."/>
        </authorList>
    </citation>
    <scope>NUCLEOTIDE SEQUENCE [LARGE SCALE GENOMIC DNA]</scope>
    <source>
        <strain evidence="5">BACL1 MAG-120820-bin45</strain>
    </source>
</reference>
<dbReference type="EC" id="3.6.1.9" evidence="4"/>
<evidence type="ECO:0000256" key="4">
    <source>
        <dbReference type="HAMAP-Rule" id="MF_00528"/>
    </source>
</evidence>
<dbReference type="Pfam" id="PF02545">
    <property type="entry name" value="Maf"/>
    <property type="match status" value="1"/>
</dbReference>
<keyword evidence="3 4" id="KW-0546">Nucleotide metabolism</keyword>
<evidence type="ECO:0000313" key="5">
    <source>
        <dbReference type="EMBL" id="KRO95437.1"/>
    </source>
</evidence>
<gene>
    <name evidence="5" type="ORF">ABS10_01640</name>
</gene>
<keyword evidence="4" id="KW-0963">Cytoplasm</keyword>
<dbReference type="HAMAP" id="MF_00528">
    <property type="entry name" value="Maf"/>
    <property type="match status" value="1"/>
</dbReference>
<organism evidence="5 6">
    <name type="scientific">SAR86 cluster bacterium BACL1 MAG-120820-bin45</name>
    <dbReference type="NCBI Taxonomy" id="1655612"/>
    <lineage>
        <taxon>Bacteria</taxon>
        <taxon>Pseudomonadati</taxon>
        <taxon>Pseudomonadota</taxon>
        <taxon>Gammaproteobacteria</taxon>
        <taxon>SAR86 cluster</taxon>
    </lineage>
</organism>